<dbReference type="PANTHER" id="PTHR38471:SF2">
    <property type="entry name" value="FOUR HELIX BUNDLE PROTEIN"/>
    <property type="match status" value="1"/>
</dbReference>
<protein>
    <submittedName>
        <fullName evidence="1">Four helix bundle protein</fullName>
    </submittedName>
</protein>
<dbReference type="EMBL" id="NOXV01000268">
    <property type="protein sequence ID" value="OYQ36629.1"/>
    <property type="molecule type" value="Genomic_DNA"/>
</dbReference>
<dbReference type="OrthoDB" id="5515766at2"/>
<accession>A0A255Z5A4</accession>
<dbReference type="AlphaFoldDB" id="A0A255Z5A4"/>
<comment type="caution">
    <text evidence="1">The sequence shown here is derived from an EMBL/GenBank/DDBJ whole genome shotgun (WGS) entry which is preliminary data.</text>
</comment>
<proteinExistence type="predicted"/>
<organism evidence="1 2">
    <name type="scientific">Flavobacterium cyanobacteriorum</name>
    <dbReference type="NCBI Taxonomy" id="2022802"/>
    <lineage>
        <taxon>Bacteria</taxon>
        <taxon>Pseudomonadati</taxon>
        <taxon>Bacteroidota</taxon>
        <taxon>Flavobacteriia</taxon>
        <taxon>Flavobacteriales</taxon>
        <taxon>Flavobacteriaceae</taxon>
        <taxon>Flavobacterium</taxon>
    </lineage>
</organism>
<dbReference type="RefSeq" id="WP_094414972.1">
    <property type="nucleotide sequence ID" value="NZ_NOXV01000268.1"/>
</dbReference>
<dbReference type="PANTHER" id="PTHR38471">
    <property type="entry name" value="FOUR HELIX BUNDLE PROTEIN"/>
    <property type="match status" value="1"/>
</dbReference>
<dbReference type="CDD" id="cd16377">
    <property type="entry name" value="23S_rRNA_IVP_like"/>
    <property type="match status" value="1"/>
</dbReference>
<dbReference type="InterPro" id="IPR036583">
    <property type="entry name" value="23S_rRNA_IVS_sf"/>
</dbReference>
<name>A0A255Z5A4_9FLAO</name>
<evidence type="ECO:0000313" key="1">
    <source>
        <dbReference type="EMBL" id="OYQ36629.1"/>
    </source>
</evidence>
<dbReference type="SUPFAM" id="SSF158446">
    <property type="entry name" value="IVS-encoded protein-like"/>
    <property type="match status" value="1"/>
</dbReference>
<dbReference type="Gene3D" id="1.20.1440.60">
    <property type="entry name" value="23S rRNA-intervening sequence"/>
    <property type="match status" value="1"/>
</dbReference>
<dbReference type="Pfam" id="PF05635">
    <property type="entry name" value="23S_rRNA_IVP"/>
    <property type="match status" value="1"/>
</dbReference>
<dbReference type="NCBIfam" id="TIGR02436">
    <property type="entry name" value="four helix bundle protein"/>
    <property type="match status" value="1"/>
</dbReference>
<gene>
    <name evidence="1" type="ORF">CHU92_09540</name>
</gene>
<reference evidence="1 2" key="1">
    <citation type="submission" date="2017-07" db="EMBL/GenBank/DDBJ databases">
        <title>Flavobacterium cyanobacteriorum sp. nov., isolated from cyanobacterial aggregates in a eutrophic lake.</title>
        <authorList>
            <person name="Cai H."/>
        </authorList>
    </citation>
    <scope>NUCLEOTIDE SEQUENCE [LARGE SCALE GENOMIC DNA]</scope>
    <source>
        <strain evidence="1 2">TH021</strain>
    </source>
</reference>
<evidence type="ECO:0000313" key="2">
    <source>
        <dbReference type="Proteomes" id="UP000216605"/>
    </source>
</evidence>
<dbReference type="InterPro" id="IPR012657">
    <property type="entry name" value="23S_rRNA-intervening_sequence"/>
</dbReference>
<sequence length="140" mass="16095">MAKIDRFEDLQVWQLAREICRDVWNLIEETSLQKDFELKNQMSLSCGSIMDNIAEGFERNGNREFIQFLSISKGSCGKLKSQLYRSLDKKHISQPQFDILYQKAETESKMLGSFMSCLNSSNNKGSKFSNPKTTTHNSQP</sequence>
<keyword evidence="2" id="KW-1185">Reference proteome</keyword>
<dbReference type="Proteomes" id="UP000216605">
    <property type="component" value="Unassembled WGS sequence"/>
</dbReference>